<name>A0A448XQD6_9PLAT</name>
<keyword evidence="3" id="KW-1185">Reference proteome</keyword>
<dbReference type="EMBL" id="CAAALY010273961">
    <property type="protein sequence ID" value="VEL42351.1"/>
    <property type="molecule type" value="Genomic_DNA"/>
</dbReference>
<sequence>MDGFAIEMNDGIHERTSGTHDAGPGKDSYPSTLLRSICFKVCLFEAVKGSKSQLEKSGTPQLYWMQVPCGQLAFLQRTPLATSADRLMVRRNV</sequence>
<dbReference type="AlphaFoldDB" id="A0A448XQD6"/>
<comment type="caution">
    <text evidence="2">The sequence shown here is derived from an EMBL/GenBank/DDBJ whole genome shotgun (WGS) entry which is preliminary data.</text>
</comment>
<reference evidence="2" key="1">
    <citation type="submission" date="2018-11" db="EMBL/GenBank/DDBJ databases">
        <authorList>
            <consortium name="Pathogen Informatics"/>
        </authorList>
    </citation>
    <scope>NUCLEOTIDE SEQUENCE</scope>
</reference>
<protein>
    <submittedName>
        <fullName evidence="2">Uncharacterized protein</fullName>
    </submittedName>
</protein>
<dbReference type="Proteomes" id="UP000784294">
    <property type="component" value="Unassembled WGS sequence"/>
</dbReference>
<gene>
    <name evidence="2" type="ORF">PXEA_LOCUS35791</name>
</gene>
<evidence type="ECO:0000313" key="3">
    <source>
        <dbReference type="Proteomes" id="UP000784294"/>
    </source>
</evidence>
<organism evidence="2 3">
    <name type="scientific">Protopolystoma xenopodis</name>
    <dbReference type="NCBI Taxonomy" id="117903"/>
    <lineage>
        <taxon>Eukaryota</taxon>
        <taxon>Metazoa</taxon>
        <taxon>Spiralia</taxon>
        <taxon>Lophotrochozoa</taxon>
        <taxon>Platyhelminthes</taxon>
        <taxon>Monogenea</taxon>
        <taxon>Polyopisthocotylea</taxon>
        <taxon>Polystomatidea</taxon>
        <taxon>Polystomatidae</taxon>
        <taxon>Protopolystoma</taxon>
    </lineage>
</organism>
<accession>A0A448XQD6</accession>
<evidence type="ECO:0000256" key="1">
    <source>
        <dbReference type="SAM" id="MobiDB-lite"/>
    </source>
</evidence>
<proteinExistence type="predicted"/>
<feature type="region of interest" description="Disordered" evidence="1">
    <location>
        <begin position="1"/>
        <end position="27"/>
    </location>
</feature>
<evidence type="ECO:0000313" key="2">
    <source>
        <dbReference type="EMBL" id="VEL42351.1"/>
    </source>
</evidence>